<dbReference type="Gene3D" id="3.30.1340.30">
    <property type="match status" value="3"/>
</dbReference>
<feature type="domain" description="BON" evidence="2">
    <location>
        <begin position="149"/>
        <end position="217"/>
    </location>
</feature>
<feature type="domain" description="BON" evidence="2">
    <location>
        <begin position="3"/>
        <end position="71"/>
    </location>
</feature>
<dbReference type="Proteomes" id="UP000306229">
    <property type="component" value="Chromosome"/>
</dbReference>
<gene>
    <name evidence="3" type="ORF">FF125_09050</name>
</gene>
<evidence type="ECO:0000259" key="2">
    <source>
        <dbReference type="PROSITE" id="PS50914"/>
    </source>
</evidence>
<dbReference type="OrthoDB" id="870892at2"/>
<dbReference type="PANTHER" id="PTHR34606:SF4">
    <property type="entry name" value="OUTER MEMBRANE LIPOPROTEIN DOLP"/>
    <property type="match status" value="1"/>
</dbReference>
<dbReference type="SMART" id="SM00749">
    <property type="entry name" value="BON"/>
    <property type="match status" value="3"/>
</dbReference>
<keyword evidence="4" id="KW-1185">Reference proteome</keyword>
<dbReference type="InterPro" id="IPR051686">
    <property type="entry name" value="Lipoprotein_DolP"/>
</dbReference>
<dbReference type="PANTHER" id="PTHR34606">
    <property type="entry name" value="BON DOMAIN-CONTAINING PROTEIN"/>
    <property type="match status" value="1"/>
</dbReference>
<name>A0A5B7TQL2_9FLAO</name>
<dbReference type="InterPro" id="IPR014004">
    <property type="entry name" value="Transpt-assoc_nodulatn_dom_bac"/>
</dbReference>
<dbReference type="AlphaFoldDB" id="A0A5B7TQL2"/>
<organism evidence="3 4">
    <name type="scientific">Aureibaculum algae</name>
    <dbReference type="NCBI Taxonomy" id="2584122"/>
    <lineage>
        <taxon>Bacteria</taxon>
        <taxon>Pseudomonadati</taxon>
        <taxon>Bacteroidota</taxon>
        <taxon>Flavobacteriia</taxon>
        <taxon>Flavobacteriales</taxon>
        <taxon>Flavobacteriaceae</taxon>
        <taxon>Aureibaculum</taxon>
    </lineage>
</organism>
<evidence type="ECO:0000313" key="4">
    <source>
        <dbReference type="Proteomes" id="UP000306229"/>
    </source>
</evidence>
<reference evidence="3 4" key="1">
    <citation type="submission" date="2019-05" db="EMBL/GenBank/DDBJ databases">
        <title>Algicella ahnfeltiae gen. nov., sp. nov., a novel marine bacterium of the family Flavobacteriaceae isolated from a red alga.</title>
        <authorList>
            <person name="Nedashkovskaya O.I."/>
            <person name="Kukhlevskiy A.D."/>
            <person name="Kim S.-G."/>
            <person name="Zhukova N.V."/>
            <person name="Mikhailov V.V."/>
        </authorList>
    </citation>
    <scope>NUCLEOTIDE SEQUENCE [LARGE SCALE GENOMIC DNA]</scope>
    <source>
        <strain evidence="3 4">10Alg115</strain>
    </source>
</reference>
<dbReference type="PROSITE" id="PS50914">
    <property type="entry name" value="BON"/>
    <property type="match status" value="3"/>
</dbReference>
<protein>
    <submittedName>
        <fullName evidence="3">BON domain-containing protein</fullName>
    </submittedName>
</protein>
<accession>A0A5B7TQL2</accession>
<dbReference type="Pfam" id="PF04972">
    <property type="entry name" value="BON"/>
    <property type="match status" value="3"/>
</dbReference>
<proteinExistence type="predicted"/>
<dbReference type="EMBL" id="CP040749">
    <property type="protein sequence ID" value="QCX38570.1"/>
    <property type="molecule type" value="Genomic_DNA"/>
</dbReference>
<sequence length="218" mass="23963">MKTDLEIKNDVLQELAWQPNVDETQIGVVVENGVVMLTGVVDNYLVKVAAEMAAKRVKGVKAFAGDIHVKYGTNFQKTDIEIGKAIVKAFEWNTAVPEDKISIEVHDGWVTISGEVEWAYQRDAAARVVESIKGVKWINNTITMKSVKITEDVTEKIAKAFKRSADIEADGITVDIIDGLVKLRGIVHSISEKKAAEKAAYLSPGVDVIINELEVIDN</sequence>
<dbReference type="InterPro" id="IPR007055">
    <property type="entry name" value="BON_dom"/>
</dbReference>
<evidence type="ECO:0000313" key="3">
    <source>
        <dbReference type="EMBL" id="QCX38570.1"/>
    </source>
</evidence>
<evidence type="ECO:0000256" key="1">
    <source>
        <dbReference type="ARBA" id="ARBA00022729"/>
    </source>
</evidence>
<dbReference type="KEGG" id="fbe:FF125_09050"/>
<keyword evidence="1" id="KW-0732">Signal</keyword>
<dbReference type="RefSeq" id="WP_138949465.1">
    <property type="nucleotide sequence ID" value="NZ_CP040749.1"/>
</dbReference>
<feature type="domain" description="BON" evidence="2">
    <location>
        <begin position="78"/>
        <end position="146"/>
    </location>
</feature>